<name>A0A0G1PLW2_9BACT</name>
<keyword evidence="1" id="KW-1133">Transmembrane helix</keyword>
<dbReference type="EMBL" id="LCMI01000001">
    <property type="protein sequence ID" value="KKU33721.1"/>
    <property type="molecule type" value="Genomic_DNA"/>
</dbReference>
<feature type="transmembrane region" description="Helical" evidence="1">
    <location>
        <begin position="29"/>
        <end position="48"/>
    </location>
</feature>
<gene>
    <name evidence="2" type="ORF">UX47_C0001G0004</name>
</gene>
<comment type="caution">
    <text evidence="2">The sequence shown here is derived from an EMBL/GenBank/DDBJ whole genome shotgun (WGS) entry which is preliminary data.</text>
</comment>
<evidence type="ECO:0000256" key="1">
    <source>
        <dbReference type="SAM" id="Phobius"/>
    </source>
</evidence>
<reference evidence="2 3" key="1">
    <citation type="journal article" date="2015" name="Nature">
        <title>rRNA introns, odd ribosomes, and small enigmatic genomes across a large radiation of phyla.</title>
        <authorList>
            <person name="Brown C.T."/>
            <person name="Hug L.A."/>
            <person name="Thomas B.C."/>
            <person name="Sharon I."/>
            <person name="Castelle C.J."/>
            <person name="Singh A."/>
            <person name="Wilkins M.J."/>
            <person name="Williams K.H."/>
            <person name="Banfield J.F."/>
        </authorList>
    </citation>
    <scope>NUCLEOTIDE SEQUENCE [LARGE SCALE GENOMIC DNA]</scope>
</reference>
<proteinExistence type="predicted"/>
<dbReference type="AlphaFoldDB" id="A0A0G1PLW2"/>
<protein>
    <submittedName>
        <fullName evidence="2">Uncharacterized protein</fullName>
    </submittedName>
</protein>
<accession>A0A0G1PLW2</accession>
<evidence type="ECO:0000313" key="2">
    <source>
        <dbReference type="EMBL" id="KKU33721.1"/>
    </source>
</evidence>
<dbReference type="Proteomes" id="UP000034794">
    <property type="component" value="Unassembled WGS sequence"/>
</dbReference>
<keyword evidence="1" id="KW-0812">Transmembrane</keyword>
<sequence>MNIKQWEEHAFRVAEAEKSRRKFEIVENIKITVLVVGVIFAICFLILYRRPYTQSYEDYQNQQVMEAIDDLPY</sequence>
<organism evidence="2 3">
    <name type="scientific">Candidatus Collierbacteria bacterium GW2011_GWA2_46_26</name>
    <dbReference type="NCBI Taxonomy" id="1618381"/>
    <lineage>
        <taxon>Bacteria</taxon>
        <taxon>Candidatus Collieribacteriota</taxon>
    </lineage>
</organism>
<keyword evidence="1" id="KW-0472">Membrane</keyword>
<evidence type="ECO:0000313" key="3">
    <source>
        <dbReference type="Proteomes" id="UP000034794"/>
    </source>
</evidence>